<dbReference type="InterPro" id="IPR051089">
    <property type="entry name" value="prtT"/>
</dbReference>
<evidence type="ECO:0000256" key="4">
    <source>
        <dbReference type="ARBA" id="ARBA00023163"/>
    </source>
</evidence>
<keyword evidence="5" id="KW-0539">Nucleus</keyword>
<feature type="region of interest" description="Disordered" evidence="6">
    <location>
        <begin position="90"/>
        <end position="159"/>
    </location>
</feature>
<evidence type="ECO:0000256" key="2">
    <source>
        <dbReference type="ARBA" id="ARBA00023015"/>
    </source>
</evidence>
<sequence>MRACFNCAKSKLRCDWPDDTEAAATVTNKPVCIRCSRLNLRCWVTEPAKRGPRPGSRRITKVDRVSQLEQKLESLVSLLATNGVGLPGSLSVASAETPPEAPVPAAHLAPDSGPAPGPAPSAGDTSPKGAPMILFRGIDPDPHHHSVRRSPSPCELPSPQELPTFTDHVLSHEAAEHILQEYRQKFVPKFPFVPLPASWLSHQLSPHQQFLFSTIAYAVAPPPHLDRSAFHRWFRQYLGQEMVQKEQQSLELLQAILVFAAW</sequence>
<protein>
    <recommendedName>
        <fullName evidence="7">Zn(2)-C6 fungal-type domain-containing protein</fullName>
    </recommendedName>
</protein>
<evidence type="ECO:0000313" key="9">
    <source>
        <dbReference type="Proteomes" id="UP001302676"/>
    </source>
</evidence>
<dbReference type="PANTHER" id="PTHR31845:SF10">
    <property type="entry name" value="ZN(II)2CYS6 TRANSCRIPTION FACTOR (EUROFUNG)"/>
    <property type="match status" value="1"/>
</dbReference>
<dbReference type="EMBL" id="MU853570">
    <property type="protein sequence ID" value="KAK4145231.1"/>
    <property type="molecule type" value="Genomic_DNA"/>
</dbReference>
<dbReference type="GO" id="GO:0000976">
    <property type="term" value="F:transcription cis-regulatory region binding"/>
    <property type="evidence" value="ECO:0007669"/>
    <property type="project" value="TreeGrafter"/>
</dbReference>
<feature type="domain" description="Zn(2)-C6 fungal-type" evidence="7">
    <location>
        <begin position="3"/>
        <end position="42"/>
    </location>
</feature>
<gene>
    <name evidence="8" type="ORF">C8A04DRAFT_26993</name>
</gene>
<dbReference type="Pfam" id="PF00172">
    <property type="entry name" value="Zn_clus"/>
    <property type="match status" value="1"/>
</dbReference>
<dbReference type="SUPFAM" id="SSF57701">
    <property type="entry name" value="Zn2/Cys6 DNA-binding domain"/>
    <property type="match status" value="1"/>
</dbReference>
<name>A0AAN6V7Z9_9PEZI</name>
<evidence type="ECO:0000313" key="8">
    <source>
        <dbReference type="EMBL" id="KAK4145231.1"/>
    </source>
</evidence>
<evidence type="ECO:0000256" key="5">
    <source>
        <dbReference type="ARBA" id="ARBA00023242"/>
    </source>
</evidence>
<dbReference type="AlphaFoldDB" id="A0AAN6V7Z9"/>
<dbReference type="InterPro" id="IPR036864">
    <property type="entry name" value="Zn2-C6_fun-type_DNA-bd_sf"/>
</dbReference>
<keyword evidence="3" id="KW-0238">DNA-binding</keyword>
<keyword evidence="4" id="KW-0804">Transcription</keyword>
<dbReference type="GeneID" id="87816738"/>
<reference evidence="8" key="1">
    <citation type="journal article" date="2023" name="Mol. Phylogenet. Evol.">
        <title>Genome-scale phylogeny and comparative genomics of the fungal order Sordariales.</title>
        <authorList>
            <person name="Hensen N."/>
            <person name="Bonometti L."/>
            <person name="Westerberg I."/>
            <person name="Brannstrom I.O."/>
            <person name="Guillou S."/>
            <person name="Cros-Aarteil S."/>
            <person name="Calhoun S."/>
            <person name="Haridas S."/>
            <person name="Kuo A."/>
            <person name="Mondo S."/>
            <person name="Pangilinan J."/>
            <person name="Riley R."/>
            <person name="LaButti K."/>
            <person name="Andreopoulos B."/>
            <person name="Lipzen A."/>
            <person name="Chen C."/>
            <person name="Yan M."/>
            <person name="Daum C."/>
            <person name="Ng V."/>
            <person name="Clum A."/>
            <person name="Steindorff A."/>
            <person name="Ohm R.A."/>
            <person name="Martin F."/>
            <person name="Silar P."/>
            <person name="Natvig D.O."/>
            <person name="Lalanne C."/>
            <person name="Gautier V."/>
            <person name="Ament-Velasquez S.L."/>
            <person name="Kruys A."/>
            <person name="Hutchinson M.I."/>
            <person name="Powell A.J."/>
            <person name="Barry K."/>
            <person name="Miller A.N."/>
            <person name="Grigoriev I.V."/>
            <person name="Debuchy R."/>
            <person name="Gladieux P."/>
            <person name="Hiltunen Thoren M."/>
            <person name="Johannesson H."/>
        </authorList>
    </citation>
    <scope>NUCLEOTIDE SEQUENCE</scope>
    <source>
        <strain evidence="8">CBS 141.50</strain>
    </source>
</reference>
<evidence type="ECO:0000256" key="6">
    <source>
        <dbReference type="SAM" id="MobiDB-lite"/>
    </source>
</evidence>
<evidence type="ECO:0000256" key="1">
    <source>
        <dbReference type="ARBA" id="ARBA00004123"/>
    </source>
</evidence>
<dbReference type="GO" id="GO:0000981">
    <property type="term" value="F:DNA-binding transcription factor activity, RNA polymerase II-specific"/>
    <property type="evidence" value="ECO:0007669"/>
    <property type="project" value="InterPro"/>
</dbReference>
<feature type="compositionally biased region" description="Low complexity" evidence="6">
    <location>
        <begin position="91"/>
        <end position="112"/>
    </location>
</feature>
<dbReference type="PANTHER" id="PTHR31845">
    <property type="entry name" value="FINGER DOMAIN PROTEIN, PUTATIVE-RELATED"/>
    <property type="match status" value="1"/>
</dbReference>
<keyword evidence="2" id="KW-0805">Transcription regulation</keyword>
<accession>A0AAN6V7Z9</accession>
<dbReference type="InterPro" id="IPR001138">
    <property type="entry name" value="Zn2Cys6_DnaBD"/>
</dbReference>
<dbReference type="PROSITE" id="PS50048">
    <property type="entry name" value="ZN2_CY6_FUNGAL_2"/>
    <property type="match status" value="1"/>
</dbReference>
<comment type="subcellular location">
    <subcellularLocation>
        <location evidence="1">Nucleus</location>
    </subcellularLocation>
</comment>
<organism evidence="8 9">
    <name type="scientific">Dichotomopilus funicola</name>
    <dbReference type="NCBI Taxonomy" id="1934379"/>
    <lineage>
        <taxon>Eukaryota</taxon>
        <taxon>Fungi</taxon>
        <taxon>Dikarya</taxon>
        <taxon>Ascomycota</taxon>
        <taxon>Pezizomycotina</taxon>
        <taxon>Sordariomycetes</taxon>
        <taxon>Sordariomycetidae</taxon>
        <taxon>Sordariales</taxon>
        <taxon>Chaetomiaceae</taxon>
        <taxon>Dichotomopilus</taxon>
    </lineage>
</organism>
<dbReference type="GO" id="GO:0008270">
    <property type="term" value="F:zinc ion binding"/>
    <property type="evidence" value="ECO:0007669"/>
    <property type="project" value="InterPro"/>
</dbReference>
<dbReference type="Gene3D" id="4.10.240.10">
    <property type="entry name" value="Zn(2)-C6 fungal-type DNA-binding domain"/>
    <property type="match status" value="1"/>
</dbReference>
<proteinExistence type="predicted"/>
<reference evidence="8" key="2">
    <citation type="submission" date="2023-05" db="EMBL/GenBank/DDBJ databases">
        <authorList>
            <consortium name="Lawrence Berkeley National Laboratory"/>
            <person name="Steindorff A."/>
            <person name="Hensen N."/>
            <person name="Bonometti L."/>
            <person name="Westerberg I."/>
            <person name="Brannstrom I.O."/>
            <person name="Guillou S."/>
            <person name="Cros-Aarteil S."/>
            <person name="Calhoun S."/>
            <person name="Haridas S."/>
            <person name="Kuo A."/>
            <person name="Mondo S."/>
            <person name="Pangilinan J."/>
            <person name="Riley R."/>
            <person name="Labutti K."/>
            <person name="Andreopoulos B."/>
            <person name="Lipzen A."/>
            <person name="Chen C."/>
            <person name="Yanf M."/>
            <person name="Daum C."/>
            <person name="Ng V."/>
            <person name="Clum A."/>
            <person name="Ohm R."/>
            <person name="Martin F."/>
            <person name="Silar P."/>
            <person name="Natvig D."/>
            <person name="Lalanne C."/>
            <person name="Gautier V."/>
            <person name="Ament-Velasquez S.L."/>
            <person name="Kruys A."/>
            <person name="Hutchinson M.I."/>
            <person name="Powell A.J."/>
            <person name="Barry K."/>
            <person name="Miller A.N."/>
            <person name="Grigoriev I.V."/>
            <person name="Debuchy R."/>
            <person name="Gladieux P."/>
            <person name="Thoren M.H."/>
            <person name="Johannesson H."/>
        </authorList>
    </citation>
    <scope>NUCLEOTIDE SEQUENCE</scope>
    <source>
        <strain evidence="8">CBS 141.50</strain>
    </source>
</reference>
<dbReference type="Proteomes" id="UP001302676">
    <property type="component" value="Unassembled WGS sequence"/>
</dbReference>
<dbReference type="CDD" id="cd00067">
    <property type="entry name" value="GAL4"/>
    <property type="match status" value="1"/>
</dbReference>
<keyword evidence="9" id="KW-1185">Reference proteome</keyword>
<evidence type="ECO:0000259" key="7">
    <source>
        <dbReference type="PROSITE" id="PS50048"/>
    </source>
</evidence>
<comment type="caution">
    <text evidence="8">The sequence shown here is derived from an EMBL/GenBank/DDBJ whole genome shotgun (WGS) entry which is preliminary data.</text>
</comment>
<dbReference type="RefSeq" id="XP_062638602.1">
    <property type="nucleotide sequence ID" value="XM_062780125.1"/>
</dbReference>
<evidence type="ECO:0000256" key="3">
    <source>
        <dbReference type="ARBA" id="ARBA00023125"/>
    </source>
</evidence>
<dbReference type="GO" id="GO:0005634">
    <property type="term" value="C:nucleus"/>
    <property type="evidence" value="ECO:0007669"/>
    <property type="project" value="UniProtKB-SubCell"/>
</dbReference>